<keyword evidence="6" id="KW-0479">Metal-binding</keyword>
<dbReference type="GO" id="GO:0043737">
    <property type="term" value="F:deoxyribonuclease V activity"/>
    <property type="evidence" value="ECO:0007669"/>
    <property type="project" value="UniProtKB-UniRule"/>
</dbReference>
<dbReference type="PANTHER" id="PTHR28511">
    <property type="entry name" value="ENDONUCLEASE V"/>
    <property type="match status" value="1"/>
</dbReference>
<proteinExistence type="inferred from homology"/>
<dbReference type="GO" id="GO:0003727">
    <property type="term" value="F:single-stranded RNA binding"/>
    <property type="evidence" value="ECO:0007669"/>
    <property type="project" value="TreeGrafter"/>
</dbReference>
<sequence length="291" mass="31787">MTSTRVADGAPLRHRGRSAVCKGEEPCRGSRRRGDDWPREEWLRAPNPFLFQPSNCPDGFVATPRSPCRMQDSRPHPHDWNVSTDEAKRIQRRLASEVTERALPDGVETVAGIDVSVRDDTAQAAVSVLRLPELDVVDEATHRCEVPFPYVPGLLSFREMPAVLPALERLHSTPDVFVTDSHGAAHPRRFGLACHLGVLLDAPAIGVAKSILVGAPQGELGPEKGSRVPLVDDGETVGTVLRTRTDVNPVYVSVGHRCTLDGAADLMLDCSPRYKIPEPTRQAHKLSRAEG</sequence>
<dbReference type="AlphaFoldDB" id="D5HD33"/>
<keyword evidence="2 6" id="KW-0963">Cytoplasm</keyword>
<feature type="binding site" evidence="6">
    <location>
        <position position="180"/>
    </location>
    <ligand>
        <name>Mg(2+)</name>
        <dbReference type="ChEBI" id="CHEBI:18420"/>
    </ligand>
</feature>
<dbReference type="HAMAP" id="MF_00801">
    <property type="entry name" value="Endonuclease_5"/>
    <property type="match status" value="1"/>
</dbReference>
<dbReference type="GO" id="GO:0016891">
    <property type="term" value="F:RNA endonuclease activity producing 5'-phosphomonoesters, hydrolytic mechanism"/>
    <property type="evidence" value="ECO:0007669"/>
    <property type="project" value="TreeGrafter"/>
</dbReference>
<dbReference type="NCBIfam" id="NF008629">
    <property type="entry name" value="PRK11617.1"/>
    <property type="match status" value="1"/>
</dbReference>
<keyword evidence="6" id="KW-0227">DNA damage</keyword>
<feature type="region of interest" description="Disordered" evidence="7">
    <location>
        <begin position="1"/>
        <end position="36"/>
    </location>
</feature>
<feature type="site" description="Interaction with target DNA" evidence="6">
    <location>
        <position position="150"/>
    </location>
</feature>
<dbReference type="EMBL" id="FP565814">
    <property type="protein sequence ID" value="CBH25938.1"/>
    <property type="molecule type" value="Genomic_DNA"/>
</dbReference>
<comment type="catalytic activity">
    <reaction evidence="6">
        <text>Endonucleolytic cleavage at apurinic or apyrimidinic sites to products with a 5'-phosphate.</text>
        <dbReference type="EC" id="3.1.21.7"/>
    </reaction>
</comment>
<evidence type="ECO:0000256" key="4">
    <source>
        <dbReference type="ARBA" id="ARBA00022759"/>
    </source>
</evidence>
<feature type="binding site" evidence="6">
    <location>
        <position position="114"/>
    </location>
    <ligand>
        <name>Mg(2+)</name>
        <dbReference type="ChEBI" id="CHEBI:18420"/>
    </ligand>
</feature>
<protein>
    <recommendedName>
        <fullName evidence="6">Endonuclease V</fullName>
        <ecNumber evidence="6">3.1.21.7</ecNumber>
    </recommendedName>
    <alternativeName>
        <fullName evidence="6">Deoxyinosine 3'endonuclease</fullName>
    </alternativeName>
    <alternativeName>
        <fullName evidence="6">Deoxyribonuclease V</fullName>
        <shortName evidence="6">DNase V</shortName>
    </alternativeName>
</protein>
<keyword evidence="4 6" id="KW-0255">Endonuclease</keyword>
<keyword evidence="5 6" id="KW-0378">Hydrolase</keyword>
<name>D5HD33_SALRM</name>
<dbReference type="EC" id="3.1.21.7" evidence="6"/>
<accession>D5HD33</accession>
<keyword evidence="6" id="KW-0234">DNA repair</keyword>
<evidence type="ECO:0000256" key="2">
    <source>
        <dbReference type="ARBA" id="ARBA00022490"/>
    </source>
</evidence>
<evidence type="ECO:0000256" key="7">
    <source>
        <dbReference type="SAM" id="MobiDB-lite"/>
    </source>
</evidence>
<dbReference type="Pfam" id="PF04493">
    <property type="entry name" value="Endonuclease_5"/>
    <property type="match status" value="1"/>
</dbReference>
<evidence type="ECO:0000256" key="6">
    <source>
        <dbReference type="HAMAP-Rule" id="MF_00801"/>
    </source>
</evidence>
<dbReference type="KEGG" id="srm:SRM_03017"/>
<reference evidence="8 9" key="1">
    <citation type="journal article" date="2010" name="ISME J.">
        <title>Fine-scale evolution: genomic, phenotypic and ecological differentiation in two coexisting Salinibacter ruber strains.</title>
        <authorList>
            <person name="Pena A."/>
            <person name="Teeling H."/>
            <person name="Huerta-Cepas J."/>
            <person name="Santos F."/>
            <person name="Yarza P."/>
            <person name="Brito-Echeverria J."/>
            <person name="Lucio M."/>
            <person name="Schmitt-Kopplin P."/>
            <person name="Meseguer I."/>
            <person name="Schenowitz C."/>
            <person name="Dossat C."/>
            <person name="Barbe V."/>
            <person name="Dopazo J."/>
            <person name="Rossello-Mora R."/>
            <person name="Schuler M."/>
            <person name="Glockner F.O."/>
            <person name="Amann R."/>
            <person name="Gabaldon T."/>
            <person name="Anton J."/>
        </authorList>
    </citation>
    <scope>NUCLEOTIDE SEQUENCE [LARGE SCALE GENOMIC DNA]</scope>
    <source>
        <strain evidence="8 9">M8</strain>
    </source>
</reference>
<comment type="subcellular location">
    <subcellularLocation>
        <location evidence="1 6">Cytoplasm</location>
    </subcellularLocation>
</comment>
<dbReference type="GO" id="GO:0006281">
    <property type="term" value="P:DNA repair"/>
    <property type="evidence" value="ECO:0007669"/>
    <property type="project" value="UniProtKB-UniRule"/>
</dbReference>
<evidence type="ECO:0000313" key="8">
    <source>
        <dbReference type="EMBL" id="CBH25938.1"/>
    </source>
</evidence>
<comment type="similarity">
    <text evidence="6">Belongs to the endonuclease V family.</text>
</comment>
<evidence type="ECO:0000313" key="9">
    <source>
        <dbReference type="Proteomes" id="UP000000933"/>
    </source>
</evidence>
<dbReference type="GO" id="GO:0000287">
    <property type="term" value="F:magnesium ion binding"/>
    <property type="evidence" value="ECO:0007669"/>
    <property type="project" value="UniProtKB-UniRule"/>
</dbReference>
<dbReference type="HOGENOM" id="CLU_047631_1_1_10"/>
<evidence type="ECO:0000256" key="3">
    <source>
        <dbReference type="ARBA" id="ARBA00022722"/>
    </source>
</evidence>
<reference evidence="9" key="2">
    <citation type="submission" date="2010-04" db="EMBL/GenBank/DDBJ databases">
        <title>Genome sequence of Salinibacter ruber M8.</title>
        <authorList>
            <consortium name="Genoscope"/>
        </authorList>
    </citation>
    <scope>NUCLEOTIDE SEQUENCE [LARGE SCALE GENOMIC DNA]</scope>
    <source>
        <strain evidence="9">M8</strain>
    </source>
</reference>
<dbReference type="InterPro" id="IPR007581">
    <property type="entry name" value="Endonuclease-V"/>
</dbReference>
<dbReference type="CDD" id="cd06559">
    <property type="entry name" value="Endonuclease_V"/>
    <property type="match status" value="1"/>
</dbReference>
<organism evidence="8 9">
    <name type="scientific">Salinibacter ruber (strain M8)</name>
    <dbReference type="NCBI Taxonomy" id="761659"/>
    <lineage>
        <taxon>Bacteria</taxon>
        <taxon>Pseudomonadati</taxon>
        <taxon>Rhodothermota</taxon>
        <taxon>Rhodothermia</taxon>
        <taxon>Rhodothermales</taxon>
        <taxon>Salinibacteraceae</taxon>
        <taxon>Salinibacter</taxon>
    </lineage>
</organism>
<feature type="compositionally biased region" description="Basic and acidic residues" evidence="7">
    <location>
        <begin position="22"/>
        <end position="36"/>
    </location>
</feature>
<dbReference type="Gene3D" id="3.30.2170.10">
    <property type="entry name" value="archaeoglobus fulgidus dsm 4304 superfamily"/>
    <property type="match status" value="1"/>
</dbReference>
<comment type="function">
    <text evidence="6">DNA repair enzyme involved in the repair of deaminated bases. Selectively cleaves double-stranded DNA at the second phosphodiester bond 3' to a deoxyinosine leaving behind the intact lesion on the nicked DNA.</text>
</comment>
<gene>
    <name evidence="6 8" type="primary">nfi</name>
    <name evidence="8" type="ordered locus">SRM_03017</name>
</gene>
<dbReference type="Proteomes" id="UP000000933">
    <property type="component" value="Chromosome"/>
</dbReference>
<evidence type="ECO:0000256" key="1">
    <source>
        <dbReference type="ARBA" id="ARBA00004496"/>
    </source>
</evidence>
<dbReference type="GO" id="GO:0005737">
    <property type="term" value="C:cytoplasm"/>
    <property type="evidence" value="ECO:0007669"/>
    <property type="project" value="UniProtKB-SubCell"/>
</dbReference>
<dbReference type="PATRIC" id="fig|761659.10.peg.3291"/>
<keyword evidence="6" id="KW-0460">Magnesium</keyword>
<keyword evidence="3 6" id="KW-0540">Nuclease</keyword>
<comment type="cofactor">
    <cofactor evidence="6">
        <name>Mg(2+)</name>
        <dbReference type="ChEBI" id="CHEBI:18420"/>
    </cofactor>
</comment>
<dbReference type="PANTHER" id="PTHR28511:SF1">
    <property type="entry name" value="ENDONUCLEASE V"/>
    <property type="match status" value="1"/>
</dbReference>
<evidence type="ECO:0000256" key="5">
    <source>
        <dbReference type="ARBA" id="ARBA00022801"/>
    </source>
</evidence>